<evidence type="ECO:0000256" key="1">
    <source>
        <dbReference type="ARBA" id="ARBA00004370"/>
    </source>
</evidence>
<evidence type="ECO:0000313" key="4">
    <source>
        <dbReference type="EMBL" id="PWN06530.1"/>
    </source>
</evidence>
<sequence length="381" mass="42212">MIEQSSIEKPAQRVRRIVSITLAVALISGCPLLAQDSVFVHENAYQDKILFLPALGSTPETGFMFGAVVVPQFKLSGSGPETRSSSLFFSGIYTTKNQVLLSLLSDIILPDEKWVFTGNYFTNYFPNSYWGIGPATGDNDEMNILFTQVHIKQTALKKVRRGLFTGPFIRWSKVFNLSFQSIDGRDIPAPNDPGAEGSVSTGVGWMIRRDLRDSNMTPTRNHFVEFSSLVNPSLFGSTNPYTSFLFDARKYIQIGRNERSVLAFQGLFRSAAGNPSFLDMSELGGAVIGRGYYGGRYRDLNAAQIQSELRKKVMGRLGVTVFGALGEVWHRYEDIKLSSVKWSAGAGIRFNVNKDDPTNIRIDYGIGRGTSGLYIQLGEAF</sequence>
<evidence type="ECO:0000256" key="2">
    <source>
        <dbReference type="ARBA" id="ARBA00023136"/>
    </source>
</evidence>
<dbReference type="Gene3D" id="2.40.160.50">
    <property type="entry name" value="membrane protein fhac: a member of the omp85/tpsb transporter family"/>
    <property type="match status" value="1"/>
</dbReference>
<name>A0A316TQ60_9BACT</name>
<reference evidence="4 5" key="1">
    <citation type="submission" date="2018-05" db="EMBL/GenBank/DDBJ databases">
        <title>Rhodohalobacter halophilus gen. nov., sp. nov., a moderately halophilic member of the family Balneolaceae.</title>
        <authorList>
            <person name="Liu Z.-W."/>
        </authorList>
    </citation>
    <scope>NUCLEOTIDE SEQUENCE [LARGE SCALE GENOMIC DNA]</scope>
    <source>
        <strain evidence="4 5">8A47</strain>
    </source>
</reference>
<dbReference type="EMBL" id="QGGB01000006">
    <property type="protein sequence ID" value="PWN06530.1"/>
    <property type="molecule type" value="Genomic_DNA"/>
</dbReference>
<feature type="domain" description="Bacterial surface antigen (D15)" evidence="3">
    <location>
        <begin position="204"/>
        <end position="381"/>
    </location>
</feature>
<comment type="subcellular location">
    <subcellularLocation>
        <location evidence="1">Membrane</location>
    </subcellularLocation>
</comment>
<dbReference type="Proteomes" id="UP000245533">
    <property type="component" value="Unassembled WGS sequence"/>
</dbReference>
<dbReference type="InterPro" id="IPR000184">
    <property type="entry name" value="Bac_surfAg_D15"/>
</dbReference>
<proteinExistence type="predicted"/>
<protein>
    <recommendedName>
        <fullName evidence="3">Bacterial surface antigen (D15) domain-containing protein</fullName>
    </recommendedName>
</protein>
<organism evidence="4 5">
    <name type="scientific">Rhodohalobacter mucosus</name>
    <dbReference type="NCBI Taxonomy" id="2079485"/>
    <lineage>
        <taxon>Bacteria</taxon>
        <taxon>Pseudomonadati</taxon>
        <taxon>Balneolota</taxon>
        <taxon>Balneolia</taxon>
        <taxon>Balneolales</taxon>
        <taxon>Balneolaceae</taxon>
        <taxon>Rhodohalobacter</taxon>
    </lineage>
</organism>
<dbReference type="Pfam" id="PF01103">
    <property type="entry name" value="Omp85"/>
    <property type="match status" value="1"/>
</dbReference>
<comment type="caution">
    <text evidence="4">The sequence shown here is derived from an EMBL/GenBank/DDBJ whole genome shotgun (WGS) entry which is preliminary data.</text>
</comment>
<accession>A0A316TQ60</accession>
<dbReference type="AlphaFoldDB" id="A0A316TQ60"/>
<gene>
    <name evidence="4" type="ORF">DDZ15_08395</name>
</gene>
<evidence type="ECO:0000259" key="3">
    <source>
        <dbReference type="Pfam" id="PF01103"/>
    </source>
</evidence>
<dbReference type="GO" id="GO:0019867">
    <property type="term" value="C:outer membrane"/>
    <property type="evidence" value="ECO:0007669"/>
    <property type="project" value="InterPro"/>
</dbReference>
<keyword evidence="2" id="KW-0472">Membrane</keyword>
<keyword evidence="5" id="KW-1185">Reference proteome</keyword>
<evidence type="ECO:0000313" key="5">
    <source>
        <dbReference type="Proteomes" id="UP000245533"/>
    </source>
</evidence>